<evidence type="ECO:0000313" key="5">
    <source>
        <dbReference type="EMBL" id="WIW95536.1"/>
    </source>
</evidence>
<dbReference type="InterPro" id="IPR043504">
    <property type="entry name" value="Peptidase_S1_PA_chymotrypsin"/>
</dbReference>
<proteinExistence type="predicted"/>
<dbReference type="InterPro" id="IPR005546">
    <property type="entry name" value="Autotransporte_beta"/>
</dbReference>
<dbReference type="KEGG" id="arue:QQX03_00025"/>
<feature type="domain" description="Autotransporter" evidence="4">
    <location>
        <begin position="854"/>
        <end position="1129"/>
    </location>
</feature>
<dbReference type="RefSeq" id="WP_285975851.1">
    <property type="nucleotide sequence ID" value="NZ_CP127221.1"/>
</dbReference>
<keyword evidence="2" id="KW-0732">Signal</keyword>
<keyword evidence="1" id="KW-1015">Disulfide bond</keyword>
<organism evidence="5 6">
    <name type="scientific">Altererythrobacter rubellus</name>
    <dbReference type="NCBI Taxonomy" id="2173831"/>
    <lineage>
        <taxon>Bacteria</taxon>
        <taxon>Pseudomonadati</taxon>
        <taxon>Pseudomonadota</taxon>
        <taxon>Alphaproteobacteria</taxon>
        <taxon>Sphingomonadales</taxon>
        <taxon>Erythrobacteraceae</taxon>
        <taxon>Altererythrobacter</taxon>
    </lineage>
</organism>
<dbReference type="GO" id="GO:0004252">
    <property type="term" value="F:serine-type endopeptidase activity"/>
    <property type="evidence" value="ECO:0007669"/>
    <property type="project" value="InterPro"/>
</dbReference>
<feature type="signal peptide" evidence="2">
    <location>
        <begin position="1"/>
        <end position="31"/>
    </location>
</feature>
<dbReference type="InterPro" id="IPR036709">
    <property type="entry name" value="Autotransporte_beta_dom_sf"/>
</dbReference>
<accession>A0A9Y2B7P8</accession>
<evidence type="ECO:0000313" key="6">
    <source>
        <dbReference type="Proteomes" id="UP001231445"/>
    </source>
</evidence>
<dbReference type="SMART" id="SM00869">
    <property type="entry name" value="Autotransporter"/>
    <property type="match status" value="1"/>
</dbReference>
<keyword evidence="6" id="KW-1185">Reference proteome</keyword>
<dbReference type="Proteomes" id="UP001231445">
    <property type="component" value="Chromosome"/>
</dbReference>
<dbReference type="InterPro" id="IPR009003">
    <property type="entry name" value="Peptidase_S1_PA"/>
</dbReference>
<dbReference type="Pfam" id="PF03797">
    <property type="entry name" value="Autotransporter"/>
    <property type="match status" value="1"/>
</dbReference>
<dbReference type="Gene3D" id="2.40.10.10">
    <property type="entry name" value="Trypsin-like serine proteases"/>
    <property type="match status" value="1"/>
</dbReference>
<feature type="chain" id="PRO_5040765425" evidence="2">
    <location>
        <begin position="32"/>
        <end position="1129"/>
    </location>
</feature>
<feature type="domain" description="Peptidase S1" evidence="3">
    <location>
        <begin position="11"/>
        <end position="340"/>
    </location>
</feature>
<dbReference type="InterPro" id="IPR001254">
    <property type="entry name" value="Trypsin_dom"/>
</dbReference>
<dbReference type="PROSITE" id="PS00135">
    <property type="entry name" value="TRYPSIN_SER"/>
    <property type="match status" value="1"/>
</dbReference>
<dbReference type="Gene3D" id="2.40.128.130">
    <property type="entry name" value="Autotransporter beta-domain"/>
    <property type="match status" value="1"/>
</dbReference>
<evidence type="ECO:0000256" key="1">
    <source>
        <dbReference type="ARBA" id="ARBA00023157"/>
    </source>
</evidence>
<dbReference type="InterPro" id="IPR001314">
    <property type="entry name" value="Peptidase_S1A"/>
</dbReference>
<evidence type="ECO:0000256" key="2">
    <source>
        <dbReference type="SAM" id="SignalP"/>
    </source>
</evidence>
<gene>
    <name evidence="5" type="ORF">QQX03_00025</name>
</gene>
<dbReference type="InterPro" id="IPR006311">
    <property type="entry name" value="TAT_signal"/>
</dbReference>
<dbReference type="SUPFAM" id="SSF103515">
    <property type="entry name" value="Autotransporter"/>
    <property type="match status" value="1"/>
</dbReference>
<dbReference type="PRINTS" id="PR00722">
    <property type="entry name" value="CHYMOTRYPSIN"/>
</dbReference>
<dbReference type="AlphaFoldDB" id="A0A9Y2B7P8"/>
<dbReference type="PROSITE" id="PS50240">
    <property type="entry name" value="TRYPSIN_DOM"/>
    <property type="match status" value="1"/>
</dbReference>
<evidence type="ECO:0000259" key="4">
    <source>
        <dbReference type="PROSITE" id="PS51208"/>
    </source>
</evidence>
<name>A0A9Y2B7P8_9SPHN</name>
<sequence length="1129" mass="118419">MKISLNRRRSLLTGSAIMALAIAAAATPAHAVVPGERTDSEEIVDDEGVFDGVGMIVTNRVGTGSVGICTGTLINPRTVLFAAHCVNGIPDTDYDGENVRAAVGFNVDAFPGLLNWFGTSQSNPLLKVFNINRIFYDERSLQNLGARGFIEADIALASLDTPTAGIPIWAILFSTLPAPEAIDAVTGTGYHVNIAGYGGTGNAIEGAVEGIDFRRRAAENMLGGFMSLDDRDAVLFGPAAPFFPQNLYQLDFDSQERDFVQDINILRDDALPNEGTTAGGDSGGPLILDAANNAITNEDLIIGVLSGGSRVFNVPFSSIGTTSFYQPLSLYWQYIVETNPYRYVGARAGDGNWEDPDHWETLLDPMYRVINADGQIVNGLPTTPELGLNGTEFDFGAVCVEFESPGDFCTDVATGIAESTFAPPTVSTGGEGALKADLHNNPAELDLKMLDGGENIAMPASFDLSILSAAGSSSSALLETSQEQAQNGVATLPAPTLSSGLPGATGFVPNNIDPVVSADPDVNVLPRYFDVTLDQNGTTTLSSSVTIDKLTIRGNAGLTIGADGDLTSLIDINQFGGITTVNGALTSVGDYTLLAGMLGGTGTVTAPFLTSITGIFSPGTMGTTGTLTIDGNVVMSSGSTFLADITGSGASDLIAVTGIANTGGVVGLGTTGLTQQVNGNGLQYTILTADGGVTGAFTETSLSAILSQSFIYQENAVLMEIEAASYASVIDLNDPVQEAYAQLFDQNRPNSVLAGLYGLDFASVETIRSTFTSLAPVNEQAVRSIAGQTLNLLQNFNDARMREADRSRAGGKIAVTGTPLNVVQAGLSSFGQPIGMDAMAFQSGAEETEMSDATLPEDVAIFLSGGFVRGDVDSLPGFAQETQIEGLFVSGGVEFYPREETMLGLAGYFNSLDADTPLGQQVDSETYAFSLYVRHKFTDGPVVDGQFSMGSMGFDTTRTVQLLGTSQTLTSSTDDLLVSGMLGLSHDLETGIGTISPGIEGRYASVDLGEVREDGGITALAIERDSFTSAQARFGFDYSKHSKMVQINAKTQLVWEFQDGPQLLAANFASGIGPNANFVLDTADHTWVEMGMSANVGNGPFQMGLGFETSIGRDSAEARVFRASATYRF</sequence>
<reference evidence="5 6" key="1">
    <citation type="submission" date="2023-06" db="EMBL/GenBank/DDBJ databases">
        <title>Altererythrobacter rubellus NBRC 112769 genome.</title>
        <authorList>
            <person name="Zhang K."/>
        </authorList>
    </citation>
    <scope>NUCLEOTIDE SEQUENCE [LARGE SCALE GENOMIC DNA]</scope>
    <source>
        <strain evidence="5 6">NBRC 112769</strain>
    </source>
</reference>
<dbReference type="SUPFAM" id="SSF50494">
    <property type="entry name" value="Trypsin-like serine proteases"/>
    <property type="match status" value="1"/>
</dbReference>
<protein>
    <submittedName>
        <fullName evidence="5">Autotransporter domain-containing protein</fullName>
    </submittedName>
</protein>
<dbReference type="PROSITE" id="PS51208">
    <property type="entry name" value="AUTOTRANSPORTER"/>
    <property type="match status" value="1"/>
</dbReference>
<dbReference type="GO" id="GO:0006508">
    <property type="term" value="P:proteolysis"/>
    <property type="evidence" value="ECO:0007669"/>
    <property type="project" value="InterPro"/>
</dbReference>
<dbReference type="EMBL" id="CP127221">
    <property type="protein sequence ID" value="WIW95536.1"/>
    <property type="molecule type" value="Genomic_DNA"/>
</dbReference>
<evidence type="ECO:0000259" key="3">
    <source>
        <dbReference type="PROSITE" id="PS50240"/>
    </source>
</evidence>
<dbReference type="InterPro" id="IPR033116">
    <property type="entry name" value="TRYPSIN_SER"/>
</dbReference>
<dbReference type="PROSITE" id="PS51318">
    <property type="entry name" value="TAT"/>
    <property type="match status" value="1"/>
</dbReference>